<dbReference type="EMBL" id="OU899036">
    <property type="protein sequence ID" value="CAH1732864.1"/>
    <property type="molecule type" value="Genomic_DNA"/>
</dbReference>
<reference evidence="2" key="1">
    <citation type="submission" date="2022-02" db="EMBL/GenBank/DDBJ databases">
        <authorList>
            <person name="King R."/>
        </authorList>
    </citation>
    <scope>NUCLEOTIDE SEQUENCE</scope>
</reference>
<name>A0A9P0JF46_APHGO</name>
<feature type="region of interest" description="Disordered" evidence="1">
    <location>
        <begin position="23"/>
        <end position="43"/>
    </location>
</feature>
<keyword evidence="3" id="KW-1185">Reference proteome</keyword>
<feature type="compositionally biased region" description="Basic residues" evidence="1">
    <location>
        <begin position="26"/>
        <end position="39"/>
    </location>
</feature>
<evidence type="ECO:0000313" key="3">
    <source>
        <dbReference type="Proteomes" id="UP001154329"/>
    </source>
</evidence>
<reference evidence="2" key="2">
    <citation type="submission" date="2022-10" db="EMBL/GenBank/DDBJ databases">
        <authorList>
            <consortium name="ENA_rothamsted_submissions"/>
            <consortium name="culmorum"/>
            <person name="King R."/>
        </authorList>
    </citation>
    <scope>NUCLEOTIDE SEQUENCE</scope>
</reference>
<sequence>MISHKERVRGTRRDLRKLLFLPRSSKTTKTRNKRKRVNRQSRCTCTRRGGDKHYCYNSSSGTRRGKRRRASACKKSVRVSTGPYRRRGFGERARSVNSVVGFNLHESISSNRVRCATTAALILSPSWSGRKSRKLDASEY</sequence>
<feature type="compositionally biased region" description="Basic residues" evidence="1">
    <location>
        <begin position="63"/>
        <end position="77"/>
    </location>
</feature>
<feature type="region of interest" description="Disordered" evidence="1">
    <location>
        <begin position="56"/>
        <end position="79"/>
    </location>
</feature>
<protein>
    <submittedName>
        <fullName evidence="2">Uncharacterized protein</fullName>
    </submittedName>
</protein>
<evidence type="ECO:0000256" key="1">
    <source>
        <dbReference type="SAM" id="MobiDB-lite"/>
    </source>
</evidence>
<dbReference type="AlphaFoldDB" id="A0A9P0JF46"/>
<dbReference type="Proteomes" id="UP001154329">
    <property type="component" value="Chromosome 3"/>
</dbReference>
<accession>A0A9P0JF46</accession>
<gene>
    <name evidence="2" type="ORF">APHIGO_LOCUS9290</name>
</gene>
<proteinExistence type="predicted"/>
<evidence type="ECO:0000313" key="2">
    <source>
        <dbReference type="EMBL" id="CAH1732864.1"/>
    </source>
</evidence>
<organism evidence="2 3">
    <name type="scientific">Aphis gossypii</name>
    <name type="common">Cotton aphid</name>
    <dbReference type="NCBI Taxonomy" id="80765"/>
    <lineage>
        <taxon>Eukaryota</taxon>
        <taxon>Metazoa</taxon>
        <taxon>Ecdysozoa</taxon>
        <taxon>Arthropoda</taxon>
        <taxon>Hexapoda</taxon>
        <taxon>Insecta</taxon>
        <taxon>Pterygota</taxon>
        <taxon>Neoptera</taxon>
        <taxon>Paraneoptera</taxon>
        <taxon>Hemiptera</taxon>
        <taxon>Sternorrhyncha</taxon>
        <taxon>Aphidomorpha</taxon>
        <taxon>Aphidoidea</taxon>
        <taxon>Aphididae</taxon>
        <taxon>Aphidini</taxon>
        <taxon>Aphis</taxon>
        <taxon>Aphis</taxon>
    </lineage>
</organism>